<dbReference type="PANTHER" id="PTHR44757">
    <property type="entry name" value="DIGUANYLATE CYCLASE DGCP"/>
    <property type="match status" value="1"/>
</dbReference>
<dbReference type="Pfam" id="PF13185">
    <property type="entry name" value="GAF_2"/>
    <property type="match status" value="1"/>
</dbReference>
<dbReference type="InterPro" id="IPR003018">
    <property type="entry name" value="GAF"/>
</dbReference>
<dbReference type="NCBIfam" id="TIGR00254">
    <property type="entry name" value="GGDEF"/>
    <property type="match status" value="1"/>
</dbReference>
<accession>A0A6J4U8Q7</accession>
<dbReference type="InterPro" id="IPR013655">
    <property type="entry name" value="PAS_fold_3"/>
</dbReference>
<dbReference type="CDD" id="cd01948">
    <property type="entry name" value="EAL"/>
    <property type="match status" value="1"/>
</dbReference>
<dbReference type="SUPFAM" id="SSF55781">
    <property type="entry name" value="GAF domain-like"/>
    <property type="match status" value="1"/>
</dbReference>
<dbReference type="InterPro" id="IPR001610">
    <property type="entry name" value="PAC"/>
</dbReference>
<dbReference type="CDD" id="cd01949">
    <property type="entry name" value="GGDEF"/>
    <property type="match status" value="1"/>
</dbReference>
<proteinExistence type="predicted"/>
<organism evidence="6">
    <name type="scientific">uncultured Thermomicrobiales bacterium</name>
    <dbReference type="NCBI Taxonomy" id="1645740"/>
    <lineage>
        <taxon>Bacteria</taxon>
        <taxon>Pseudomonadati</taxon>
        <taxon>Thermomicrobiota</taxon>
        <taxon>Thermomicrobia</taxon>
        <taxon>Thermomicrobiales</taxon>
        <taxon>environmental samples</taxon>
    </lineage>
</organism>
<dbReference type="Gene3D" id="3.30.450.20">
    <property type="entry name" value="PAS domain"/>
    <property type="match status" value="2"/>
</dbReference>
<dbReference type="PROSITE" id="PS50883">
    <property type="entry name" value="EAL"/>
    <property type="match status" value="1"/>
</dbReference>
<dbReference type="SUPFAM" id="SSF55073">
    <property type="entry name" value="Nucleotide cyclase"/>
    <property type="match status" value="1"/>
</dbReference>
<dbReference type="SMART" id="SM00086">
    <property type="entry name" value="PAC"/>
    <property type="match status" value="2"/>
</dbReference>
<dbReference type="Pfam" id="PF08448">
    <property type="entry name" value="PAS_4"/>
    <property type="match status" value="1"/>
</dbReference>
<dbReference type="InterPro" id="IPR029787">
    <property type="entry name" value="Nucleotide_cyclase"/>
</dbReference>
<feature type="domain" description="EAL" evidence="4">
    <location>
        <begin position="609"/>
        <end position="865"/>
    </location>
</feature>
<evidence type="ECO:0000256" key="1">
    <source>
        <dbReference type="SAM" id="Coils"/>
    </source>
</evidence>
<dbReference type="SUPFAM" id="SSF55785">
    <property type="entry name" value="PYP-like sensor domain (PAS domain)"/>
    <property type="match status" value="2"/>
</dbReference>
<dbReference type="Gene3D" id="3.20.20.450">
    <property type="entry name" value="EAL domain"/>
    <property type="match status" value="1"/>
</dbReference>
<dbReference type="NCBIfam" id="TIGR00229">
    <property type="entry name" value="sensory_box"/>
    <property type="match status" value="2"/>
</dbReference>
<dbReference type="InterPro" id="IPR029016">
    <property type="entry name" value="GAF-like_dom_sf"/>
</dbReference>
<sequence length="871" mass="95824">MSEEDFVPNDAERFLQVLLDNMSEPIFFKDADSHFTRANTAFASLVGLADPSAIAGRTDADFFSLAKAQEFLADERHLLTTGEVLITKPEAHLGADGQTYWLITSKAPVLGRDGQITGLVGIVRDVTELHRVEEDLRQTEERHHDLLAEARRQAQELALFDEVRTALAHELELHELFRTVVDAIARAFGYTLVSLYMLEDDVLVLQHQVGYHQVAERIAVTEGVSGRVIRTGKAVLLEDVQTEPAFIGAIPGILSEICVPLQDVGRVVGTLNVESRDGVRLTNSDLHLMVALSEHVNVAIGRARLYTEVRQREARFGSLIRNALDLITILDADGTIRFESPAIHRTLGYQPEELLGLNAFDLVHPEDLSATYAALVAALNDPALTPTVEFRFRHRNGSWRWLEARGTNLLADPAVGGLVINSRDVTERKESAGKLWHQAHHDALTGLPNRVLFLDRLKEALSKPTPSSVAVLFLDLDDFKVFNDSLGHEYGDSLLVAAAERLSSTLRERDLLARFGGDEFTILLEQTSDASDAILLADRLHSVLAAPFALNEHTLTVSTSVGIVLGSPALMTTTDLLRAADVALYRAKAERKGGTAVFDAACDSWAFEQLNRETALRTALDLGELRLHYQPLVDLATDSLVGVEALVRWQHPSAGLLLPHTFIRLAEETGLTMQIGAWVLREACRQAMAWHELFPKSGIVGMSVNVSPSQVRHPDFVDQVVRTLRETGFPPERLTLEITERGLIQNAKAADHSVAALQALGVQLAIDDFGVEQAGISYLRRWALDKLKVDRTMVAVLDRDERTRAIVAAVVGLAQTLGMAVTGEGIETAEQLKRLREMGCNSGQGYFIAAPMPASELVDYMGRKTSVSNER</sequence>
<dbReference type="InterPro" id="IPR052155">
    <property type="entry name" value="Biofilm_reg_signaling"/>
</dbReference>
<feature type="coiled-coil region" evidence="1">
    <location>
        <begin position="129"/>
        <end position="156"/>
    </location>
</feature>
<dbReference type="InterPro" id="IPR001633">
    <property type="entry name" value="EAL_dom"/>
</dbReference>
<feature type="domain" description="PAC" evidence="3">
    <location>
        <begin position="386"/>
        <end position="437"/>
    </location>
</feature>
<protein>
    <submittedName>
        <fullName evidence="6">Diguanylate cyclase/phosphodiesterase (GGDEF &amp; EAL domains) with PAS/PAC sensor(S)</fullName>
    </submittedName>
</protein>
<dbReference type="PROSITE" id="PS50887">
    <property type="entry name" value="GGDEF"/>
    <property type="match status" value="1"/>
</dbReference>
<feature type="domain" description="PAS" evidence="2">
    <location>
        <begin position="312"/>
        <end position="382"/>
    </location>
</feature>
<dbReference type="InterPro" id="IPR035919">
    <property type="entry name" value="EAL_sf"/>
</dbReference>
<evidence type="ECO:0000259" key="4">
    <source>
        <dbReference type="PROSITE" id="PS50883"/>
    </source>
</evidence>
<name>A0A6J4U8Q7_9BACT</name>
<dbReference type="AlphaFoldDB" id="A0A6J4U8Q7"/>
<feature type="domain" description="GGDEF" evidence="5">
    <location>
        <begin position="467"/>
        <end position="600"/>
    </location>
</feature>
<dbReference type="Pfam" id="PF00563">
    <property type="entry name" value="EAL"/>
    <property type="match status" value="1"/>
</dbReference>
<dbReference type="CDD" id="cd00130">
    <property type="entry name" value="PAS"/>
    <property type="match status" value="2"/>
</dbReference>
<feature type="domain" description="PAC" evidence="3">
    <location>
        <begin position="80"/>
        <end position="138"/>
    </location>
</feature>
<dbReference type="SMART" id="SM00065">
    <property type="entry name" value="GAF"/>
    <property type="match status" value="1"/>
</dbReference>
<dbReference type="Pfam" id="PF08447">
    <property type="entry name" value="PAS_3"/>
    <property type="match status" value="1"/>
</dbReference>
<dbReference type="SMART" id="SM00091">
    <property type="entry name" value="PAS"/>
    <property type="match status" value="2"/>
</dbReference>
<dbReference type="SMART" id="SM00267">
    <property type="entry name" value="GGDEF"/>
    <property type="match status" value="1"/>
</dbReference>
<dbReference type="PROSITE" id="PS50113">
    <property type="entry name" value="PAC"/>
    <property type="match status" value="2"/>
</dbReference>
<dbReference type="SUPFAM" id="SSF141868">
    <property type="entry name" value="EAL domain-like"/>
    <property type="match status" value="1"/>
</dbReference>
<dbReference type="InterPro" id="IPR000700">
    <property type="entry name" value="PAS-assoc_C"/>
</dbReference>
<evidence type="ECO:0000259" key="5">
    <source>
        <dbReference type="PROSITE" id="PS50887"/>
    </source>
</evidence>
<dbReference type="Gene3D" id="3.30.450.40">
    <property type="match status" value="1"/>
</dbReference>
<dbReference type="PROSITE" id="PS50112">
    <property type="entry name" value="PAS"/>
    <property type="match status" value="2"/>
</dbReference>
<feature type="domain" description="PAS" evidence="2">
    <location>
        <begin position="11"/>
        <end position="54"/>
    </location>
</feature>
<dbReference type="InterPro" id="IPR035965">
    <property type="entry name" value="PAS-like_dom_sf"/>
</dbReference>
<dbReference type="InterPro" id="IPR000160">
    <property type="entry name" value="GGDEF_dom"/>
</dbReference>
<evidence type="ECO:0000259" key="2">
    <source>
        <dbReference type="PROSITE" id="PS50112"/>
    </source>
</evidence>
<dbReference type="InterPro" id="IPR043128">
    <property type="entry name" value="Rev_trsase/Diguanyl_cyclase"/>
</dbReference>
<gene>
    <name evidence="6" type="ORF">AVDCRST_MAG33-189</name>
</gene>
<dbReference type="SMART" id="SM00052">
    <property type="entry name" value="EAL"/>
    <property type="match status" value="1"/>
</dbReference>
<dbReference type="InterPro" id="IPR000014">
    <property type="entry name" value="PAS"/>
</dbReference>
<dbReference type="Gene3D" id="3.30.70.270">
    <property type="match status" value="1"/>
</dbReference>
<dbReference type="InterPro" id="IPR013656">
    <property type="entry name" value="PAS_4"/>
</dbReference>
<keyword evidence="1" id="KW-0175">Coiled coil</keyword>
<evidence type="ECO:0000259" key="3">
    <source>
        <dbReference type="PROSITE" id="PS50113"/>
    </source>
</evidence>
<dbReference type="Pfam" id="PF00990">
    <property type="entry name" value="GGDEF"/>
    <property type="match status" value="1"/>
</dbReference>
<evidence type="ECO:0000313" key="6">
    <source>
        <dbReference type="EMBL" id="CAA9542897.1"/>
    </source>
</evidence>
<reference evidence="6" key="1">
    <citation type="submission" date="2020-02" db="EMBL/GenBank/DDBJ databases">
        <authorList>
            <person name="Meier V. D."/>
        </authorList>
    </citation>
    <scope>NUCLEOTIDE SEQUENCE</scope>
    <source>
        <strain evidence="6">AVDCRST_MAG33</strain>
    </source>
</reference>
<dbReference type="EMBL" id="CADCWK010000015">
    <property type="protein sequence ID" value="CAA9542897.1"/>
    <property type="molecule type" value="Genomic_DNA"/>
</dbReference>
<dbReference type="PANTHER" id="PTHR44757:SF2">
    <property type="entry name" value="BIOFILM ARCHITECTURE MAINTENANCE PROTEIN MBAA"/>
    <property type="match status" value="1"/>
</dbReference>